<reference evidence="1 2" key="1">
    <citation type="submission" date="2022-01" db="EMBL/GenBank/DDBJ databases">
        <title>A high-quality chromosome-level genome assembly of rohu carp, Labeo rohita.</title>
        <authorList>
            <person name="Arick M.A. II"/>
            <person name="Hsu C.-Y."/>
            <person name="Magbanua Z."/>
            <person name="Pechanova O."/>
            <person name="Grover C."/>
            <person name="Miller E."/>
            <person name="Thrash A."/>
            <person name="Ezzel L."/>
            <person name="Alam S."/>
            <person name="Benzie J."/>
            <person name="Hamilton M."/>
            <person name="Karsi A."/>
            <person name="Lawrence M.L."/>
            <person name="Peterson D.G."/>
        </authorList>
    </citation>
    <scope>NUCLEOTIDE SEQUENCE [LARGE SCALE GENOMIC DNA]</scope>
    <source>
        <strain evidence="2">BAU-BD-2019</strain>
        <tissue evidence="1">Blood</tissue>
    </source>
</reference>
<evidence type="ECO:0000313" key="1">
    <source>
        <dbReference type="EMBL" id="KAI2662280.1"/>
    </source>
</evidence>
<protein>
    <submittedName>
        <fullName evidence="1">GMP synthase [glutamine-hydrolyzing]</fullName>
    </submittedName>
</protein>
<dbReference type="EMBL" id="JACTAM010000007">
    <property type="protein sequence ID" value="KAI2662280.1"/>
    <property type="molecule type" value="Genomic_DNA"/>
</dbReference>
<dbReference type="Proteomes" id="UP000830375">
    <property type="component" value="Unassembled WGS sequence"/>
</dbReference>
<proteinExistence type="predicted"/>
<gene>
    <name evidence="1" type="ORF">H4Q32_001097</name>
</gene>
<organism evidence="1 2">
    <name type="scientific">Labeo rohita</name>
    <name type="common">Indian major carp</name>
    <name type="synonym">Cyprinus rohita</name>
    <dbReference type="NCBI Taxonomy" id="84645"/>
    <lineage>
        <taxon>Eukaryota</taxon>
        <taxon>Metazoa</taxon>
        <taxon>Chordata</taxon>
        <taxon>Craniata</taxon>
        <taxon>Vertebrata</taxon>
        <taxon>Euteleostomi</taxon>
        <taxon>Actinopterygii</taxon>
        <taxon>Neopterygii</taxon>
        <taxon>Teleostei</taxon>
        <taxon>Ostariophysi</taxon>
        <taxon>Cypriniformes</taxon>
        <taxon>Cyprinidae</taxon>
        <taxon>Labeoninae</taxon>
        <taxon>Labeonini</taxon>
        <taxon>Labeo</taxon>
    </lineage>
</organism>
<sequence length="105" mass="12153">MECGTKYVYTVGNNFIYVCLCKRCYLHTDIIQEPDNTGILTNRCLQQSVTATQFHSDCKYVLPRDGILTDHTHNIWYLPTLCRANFYSLLLFPDLLTTGDSYVPY</sequence>
<name>A0ABQ8MI13_LABRO</name>
<accession>A0ABQ8MI13</accession>
<comment type="caution">
    <text evidence="1">The sequence shown here is derived from an EMBL/GenBank/DDBJ whole genome shotgun (WGS) entry which is preliminary data.</text>
</comment>
<evidence type="ECO:0000313" key="2">
    <source>
        <dbReference type="Proteomes" id="UP000830375"/>
    </source>
</evidence>
<keyword evidence="2" id="KW-1185">Reference proteome</keyword>